<sequence>MIAGHEFGDEEGKTFIVRRALYGLKSAALAFRSHLAETLENLGFYSSYADPDVWMRAAIKPDGEEYYEYILCYVDDILCMSENAKDVMEQISYKFKFKKDKIEQPESYLGAGVKRKVLDGQHMWNMSSYDYVTAAVKNVKATLKDNQRWNLPKKAVTPMNSDYTPELDGSSELNAHDHTYFQELIGVLRWATEIGRVDILLEVSLLSQYQAGPGEGHMEQLLRIFAYLDQHPKMTLYFDWRIPNADFSGVKSLYKEFRTLYRDAEEQLPSNMPKPRGRRVGSLAYVDASHAANKKTRRSHTGYAIFLNRAPIIWRMALKSCIEAITHLRYKLRMFGIPLDEEPTQVLVDNEAVVKNSSLVESTLNKKHNSIAYHYARWNVTAQVIAVSWIDGAINIADAFTKRLTQMRRENLFDSWVY</sequence>
<dbReference type="EMBL" id="CAKOGP040000724">
    <property type="protein sequence ID" value="CAJ1938465.1"/>
    <property type="molecule type" value="Genomic_DNA"/>
</dbReference>
<organism evidence="2 3">
    <name type="scientific">Cylindrotheca closterium</name>
    <dbReference type="NCBI Taxonomy" id="2856"/>
    <lineage>
        <taxon>Eukaryota</taxon>
        <taxon>Sar</taxon>
        <taxon>Stramenopiles</taxon>
        <taxon>Ochrophyta</taxon>
        <taxon>Bacillariophyta</taxon>
        <taxon>Bacillariophyceae</taxon>
        <taxon>Bacillariophycidae</taxon>
        <taxon>Bacillariales</taxon>
        <taxon>Bacillariaceae</taxon>
        <taxon>Cylindrotheca</taxon>
    </lineage>
</organism>
<dbReference type="CDD" id="cd09272">
    <property type="entry name" value="RNase_HI_RT_Ty1"/>
    <property type="match status" value="1"/>
</dbReference>
<dbReference type="PANTHER" id="PTHR11439:SF483">
    <property type="entry name" value="PEPTIDE SYNTHASE GLIP-LIKE, PUTATIVE (AFU_ORTHOLOGUE AFUA_3G12920)-RELATED"/>
    <property type="match status" value="1"/>
</dbReference>
<dbReference type="Proteomes" id="UP001295423">
    <property type="component" value="Unassembled WGS sequence"/>
</dbReference>
<protein>
    <recommendedName>
        <fullName evidence="1">Reverse transcriptase Ty1/copia-type domain-containing protein</fullName>
    </recommendedName>
</protein>
<evidence type="ECO:0000259" key="1">
    <source>
        <dbReference type="Pfam" id="PF07727"/>
    </source>
</evidence>
<proteinExistence type="predicted"/>
<dbReference type="AlphaFoldDB" id="A0AAD2FH30"/>
<comment type="caution">
    <text evidence="2">The sequence shown here is derived from an EMBL/GenBank/DDBJ whole genome shotgun (WGS) entry which is preliminary data.</text>
</comment>
<dbReference type="InterPro" id="IPR013103">
    <property type="entry name" value="RVT_2"/>
</dbReference>
<gene>
    <name evidence="2" type="ORF">CYCCA115_LOCUS6141</name>
</gene>
<feature type="domain" description="Reverse transcriptase Ty1/copia-type" evidence="1">
    <location>
        <begin position="4"/>
        <end position="142"/>
    </location>
</feature>
<evidence type="ECO:0000313" key="3">
    <source>
        <dbReference type="Proteomes" id="UP001295423"/>
    </source>
</evidence>
<keyword evidence="3" id="KW-1185">Reference proteome</keyword>
<dbReference type="InterPro" id="IPR043502">
    <property type="entry name" value="DNA/RNA_pol_sf"/>
</dbReference>
<reference evidence="2" key="1">
    <citation type="submission" date="2023-08" db="EMBL/GenBank/DDBJ databases">
        <authorList>
            <person name="Audoor S."/>
            <person name="Bilcke G."/>
        </authorList>
    </citation>
    <scope>NUCLEOTIDE SEQUENCE</scope>
</reference>
<dbReference type="PANTHER" id="PTHR11439">
    <property type="entry name" value="GAG-POL-RELATED RETROTRANSPOSON"/>
    <property type="match status" value="1"/>
</dbReference>
<name>A0AAD2FH30_9STRA</name>
<dbReference type="SUPFAM" id="SSF56672">
    <property type="entry name" value="DNA/RNA polymerases"/>
    <property type="match status" value="1"/>
</dbReference>
<evidence type="ECO:0000313" key="2">
    <source>
        <dbReference type="EMBL" id="CAJ1938465.1"/>
    </source>
</evidence>
<accession>A0AAD2FH30</accession>
<dbReference type="Pfam" id="PF07727">
    <property type="entry name" value="RVT_2"/>
    <property type="match status" value="1"/>
</dbReference>